<dbReference type="AlphaFoldDB" id="A0A5S9MCC6"/>
<dbReference type="InterPro" id="IPR017853">
    <property type="entry name" value="GH"/>
</dbReference>
<name>A0A5S9MCC6_BACIA</name>
<dbReference type="GO" id="GO:0004553">
    <property type="term" value="F:hydrolase activity, hydrolyzing O-glycosyl compounds"/>
    <property type="evidence" value="ECO:0007669"/>
    <property type="project" value="InterPro"/>
</dbReference>
<dbReference type="GO" id="GO:0005975">
    <property type="term" value="P:carbohydrate metabolic process"/>
    <property type="evidence" value="ECO:0007669"/>
    <property type="project" value="InterPro"/>
</dbReference>
<protein>
    <recommendedName>
        <fullName evidence="4">Glycosyl hydrolase family 1</fullName>
    </recommendedName>
</protein>
<gene>
    <name evidence="2" type="ORF">BsIDN1_41590</name>
</gene>
<evidence type="ECO:0000256" key="1">
    <source>
        <dbReference type="SAM" id="MobiDB-lite"/>
    </source>
</evidence>
<dbReference type="Pfam" id="PF00232">
    <property type="entry name" value="Glyco_hydro_1"/>
    <property type="match status" value="1"/>
</dbReference>
<accession>A0A5S9MCC6</accession>
<sequence length="55" mass="6244">MSMETNKQSYTFPEGFWWGSSASATQTEGSVPGDGKGPNIWDHWFEQEPTRFLMA</sequence>
<organism evidence="2 3">
    <name type="scientific">Bacillus safensis</name>
    <dbReference type="NCBI Taxonomy" id="561879"/>
    <lineage>
        <taxon>Bacteria</taxon>
        <taxon>Bacillati</taxon>
        <taxon>Bacillota</taxon>
        <taxon>Bacilli</taxon>
        <taxon>Bacillales</taxon>
        <taxon>Bacillaceae</taxon>
        <taxon>Bacillus</taxon>
    </lineage>
</organism>
<reference evidence="2 3" key="1">
    <citation type="submission" date="2019-12" db="EMBL/GenBank/DDBJ databases">
        <title>Full genome sequence of a Bacillus safensis strain isolated from commercially available natto in Indonesia.</title>
        <authorList>
            <person name="Yoshida M."/>
            <person name="Uomi M."/>
            <person name="Waturangi D."/>
            <person name="Ekaputri J.J."/>
            <person name="Setiamarga D.H.E."/>
        </authorList>
    </citation>
    <scope>NUCLEOTIDE SEQUENCE [LARGE SCALE GENOMIC DNA]</scope>
    <source>
        <strain evidence="2 3">IDN1</strain>
    </source>
</reference>
<feature type="region of interest" description="Disordered" evidence="1">
    <location>
        <begin position="21"/>
        <end position="41"/>
    </location>
</feature>
<evidence type="ECO:0000313" key="3">
    <source>
        <dbReference type="Proteomes" id="UP000464658"/>
    </source>
</evidence>
<dbReference type="Gene3D" id="3.20.20.80">
    <property type="entry name" value="Glycosidases"/>
    <property type="match status" value="1"/>
</dbReference>
<evidence type="ECO:0000313" key="2">
    <source>
        <dbReference type="EMBL" id="BBP90541.1"/>
    </source>
</evidence>
<dbReference type="SUPFAM" id="SSF51445">
    <property type="entry name" value="(Trans)glycosidases"/>
    <property type="match status" value="1"/>
</dbReference>
<proteinExistence type="predicted"/>
<evidence type="ECO:0008006" key="4">
    <source>
        <dbReference type="Google" id="ProtNLM"/>
    </source>
</evidence>
<dbReference type="EMBL" id="AP021906">
    <property type="protein sequence ID" value="BBP90541.1"/>
    <property type="molecule type" value="Genomic_DNA"/>
</dbReference>
<dbReference type="Proteomes" id="UP000464658">
    <property type="component" value="Chromosome"/>
</dbReference>
<dbReference type="InterPro" id="IPR001360">
    <property type="entry name" value="Glyco_hydro_1"/>
</dbReference>